<evidence type="ECO:0000256" key="6">
    <source>
        <dbReference type="SAM" id="Phobius"/>
    </source>
</evidence>
<gene>
    <name evidence="7" type="ORF">Q2T77_31250</name>
</gene>
<evidence type="ECO:0000313" key="8">
    <source>
        <dbReference type="Proteomes" id="UP001169027"/>
    </source>
</evidence>
<comment type="caution">
    <text evidence="7">The sequence shown here is derived from an EMBL/GenBank/DDBJ whole genome shotgun (WGS) entry which is preliminary data.</text>
</comment>
<proteinExistence type="predicted"/>
<dbReference type="Proteomes" id="UP001169027">
    <property type="component" value="Unassembled WGS sequence"/>
</dbReference>
<feature type="transmembrane region" description="Helical" evidence="6">
    <location>
        <begin position="113"/>
        <end position="139"/>
    </location>
</feature>
<keyword evidence="8" id="KW-1185">Reference proteome</keyword>
<evidence type="ECO:0000256" key="2">
    <source>
        <dbReference type="ARBA" id="ARBA00022475"/>
    </source>
</evidence>
<dbReference type="InterPro" id="IPR001851">
    <property type="entry name" value="ABC_transp_permease"/>
</dbReference>
<keyword evidence="4 6" id="KW-1133">Transmembrane helix</keyword>
<feature type="transmembrane region" description="Helical" evidence="6">
    <location>
        <begin position="247"/>
        <end position="273"/>
    </location>
</feature>
<accession>A0ABT8SCW3</accession>
<evidence type="ECO:0000256" key="4">
    <source>
        <dbReference type="ARBA" id="ARBA00022989"/>
    </source>
</evidence>
<feature type="transmembrane region" description="Helical" evidence="6">
    <location>
        <begin position="56"/>
        <end position="74"/>
    </location>
</feature>
<dbReference type="PANTHER" id="PTHR30482">
    <property type="entry name" value="HIGH-AFFINITY BRANCHED-CHAIN AMINO ACID TRANSPORT SYSTEM PERMEASE"/>
    <property type="match status" value="1"/>
</dbReference>
<keyword evidence="3 6" id="KW-0812">Transmembrane</keyword>
<name>A0ABT8SCW3_9BURK</name>
<feature type="transmembrane region" description="Helical" evidence="6">
    <location>
        <begin position="80"/>
        <end position="101"/>
    </location>
</feature>
<sequence>MSGPRQLAGIALFAAVVACVPLVTASGATLNFVMMALYATLIAQAWNILGGFGGQFSFGHALFFGSGAYIQAIAQLQGGLNAWAALGLAVIGAAAVGLFIGGLSFRYGLKGSYFALVTLAFAEVFRIVALSVPFTGGGVGLMLPLREAPSNLQFATRAGYLWVVLAFVVAALLVTWWLRNGRFGAWLQAVRDNEDAARAVGVNPFRVKLGAIGISAAFMGAAGAFYVQVFQYIDPGIAYGPSTSVEALVGAIVGGVGTLWGPVLGAVVLHLLADLTRNLFGELPGINMVIYGTVLVLIVIFLPRGIAGLGLSVRQLWSSAKGGPRG</sequence>
<feature type="transmembrane region" description="Helical" evidence="6">
    <location>
        <begin position="159"/>
        <end position="178"/>
    </location>
</feature>
<dbReference type="PANTHER" id="PTHR30482:SF10">
    <property type="entry name" value="HIGH-AFFINITY BRANCHED-CHAIN AMINO ACID TRANSPORT PROTEIN BRAE"/>
    <property type="match status" value="1"/>
</dbReference>
<dbReference type="PROSITE" id="PS51257">
    <property type="entry name" value="PROKAR_LIPOPROTEIN"/>
    <property type="match status" value="1"/>
</dbReference>
<dbReference type="CDD" id="cd06581">
    <property type="entry name" value="TM_PBP1_LivM_like"/>
    <property type="match status" value="1"/>
</dbReference>
<keyword evidence="2" id="KW-1003">Cell membrane</keyword>
<dbReference type="Pfam" id="PF02653">
    <property type="entry name" value="BPD_transp_2"/>
    <property type="match status" value="1"/>
</dbReference>
<dbReference type="RefSeq" id="WP_301814951.1">
    <property type="nucleotide sequence ID" value="NZ_JAUJZH010000031.1"/>
</dbReference>
<evidence type="ECO:0000256" key="1">
    <source>
        <dbReference type="ARBA" id="ARBA00004651"/>
    </source>
</evidence>
<feature type="transmembrane region" description="Helical" evidence="6">
    <location>
        <begin position="207"/>
        <end position="227"/>
    </location>
</feature>
<organism evidence="7 8">
    <name type="scientific">Variovorax ginsengisoli</name>
    <dbReference type="NCBI Taxonomy" id="363844"/>
    <lineage>
        <taxon>Bacteria</taxon>
        <taxon>Pseudomonadati</taxon>
        <taxon>Pseudomonadota</taxon>
        <taxon>Betaproteobacteria</taxon>
        <taxon>Burkholderiales</taxon>
        <taxon>Comamonadaceae</taxon>
        <taxon>Variovorax</taxon>
    </lineage>
</organism>
<evidence type="ECO:0000256" key="5">
    <source>
        <dbReference type="ARBA" id="ARBA00023136"/>
    </source>
</evidence>
<evidence type="ECO:0000256" key="3">
    <source>
        <dbReference type="ARBA" id="ARBA00022692"/>
    </source>
</evidence>
<dbReference type="EMBL" id="JAUKVY010000031">
    <property type="protein sequence ID" value="MDO1536755.1"/>
    <property type="molecule type" value="Genomic_DNA"/>
</dbReference>
<protein>
    <submittedName>
        <fullName evidence="7">Branched-chain amino acid ABC transporter permease</fullName>
    </submittedName>
</protein>
<comment type="subcellular location">
    <subcellularLocation>
        <location evidence="1">Cell membrane</location>
        <topology evidence="1">Multi-pass membrane protein</topology>
    </subcellularLocation>
</comment>
<dbReference type="InterPro" id="IPR043428">
    <property type="entry name" value="LivM-like"/>
</dbReference>
<reference evidence="7" key="1">
    <citation type="submission" date="2023-06" db="EMBL/GenBank/DDBJ databases">
        <authorList>
            <person name="Jiang Y."/>
            <person name="Liu Q."/>
        </authorList>
    </citation>
    <scope>NUCLEOTIDE SEQUENCE</scope>
    <source>
        <strain evidence="7">CGMCC 1.12090</strain>
    </source>
</reference>
<feature type="transmembrane region" description="Helical" evidence="6">
    <location>
        <begin position="285"/>
        <end position="306"/>
    </location>
</feature>
<keyword evidence="5 6" id="KW-0472">Membrane</keyword>
<evidence type="ECO:0000313" key="7">
    <source>
        <dbReference type="EMBL" id="MDO1536755.1"/>
    </source>
</evidence>